<evidence type="ECO:0000313" key="1">
    <source>
        <dbReference type="EMBL" id="EPR44213.1"/>
    </source>
</evidence>
<dbReference type="RefSeq" id="WP_020875460.1">
    <property type="nucleotide sequence ID" value="NZ_ATHJ01000029.1"/>
</dbReference>
<dbReference type="InterPro" id="IPR045750">
    <property type="entry name" value="DUF6178"/>
</dbReference>
<dbReference type="Pfam" id="PF19676">
    <property type="entry name" value="DUF6178"/>
    <property type="match status" value="1"/>
</dbReference>
<dbReference type="AlphaFoldDB" id="S7VI88"/>
<comment type="caution">
    <text evidence="1">The sequence shown here is derived from an EMBL/GenBank/DDBJ whole genome shotgun (WGS) entry which is preliminary data.</text>
</comment>
<dbReference type="EMBL" id="ATHJ01000029">
    <property type="protein sequence ID" value="EPR44213.1"/>
    <property type="molecule type" value="Genomic_DNA"/>
</dbReference>
<name>S7VI88_DESML</name>
<evidence type="ECO:0000313" key="2">
    <source>
        <dbReference type="Proteomes" id="UP000014977"/>
    </source>
</evidence>
<accession>S7VI88</accession>
<proteinExistence type="predicted"/>
<dbReference type="STRING" id="897.B2D07_00685"/>
<protein>
    <submittedName>
        <fullName evidence="1">Uncharacterized protein</fullName>
    </submittedName>
</protein>
<dbReference type="eggNOG" id="ENOG5030WK3">
    <property type="taxonomic scope" value="Bacteria"/>
</dbReference>
<gene>
    <name evidence="1" type="ORF">dsmv_3812</name>
</gene>
<sequence>MNEIKEIITPATRLRELAQRRTEILSMPPENARNAILESPQPAALVHSIREEDFYFLIHDIGVEDALELLGLASDRQWDFILDMGMWEKDRISMPDWTRWLNRLMKADPHRLVRWISEERAADFEYYLYRNIQLAVREHDQDPSDFGEGFHTYDDTLYVKFGKTLYDPERKPDAIEERDAFLDEFLFRLAADDHILYYNLLVESQAVIPAEYEEEAYRLRNIRMDEKGFKPFEEAVGIYQPLSTDNFFRGRQKRYPVRSLSGEGDAPFYPFNIMAPDSLFARGLEFLGDWQWHASLRNEFAGLCNRIVSADRQPVEEREALRSVVKKVCGYVSIGIAALTDRNDPSPGRAAMLIRQYPMEDIFRVGYGKALDLKWRAERWRKESWAEEHGLPLSFWGEAWLGVIGGLLIRRPLFFDNYRTGVLYREFHTMADITATRKVLDQVIALDELFGLMEGVAFRFPRRMLTWQQLLLTLWARWSTGYDGDRLAMPLSTFIPFYRELWEGSLPSRRISDAARERFLKWLAHAARLDAYVLSSKFRETLEALFDAVENEYQAVSEVHLDPRHIHLFMLT</sequence>
<keyword evidence="2" id="KW-1185">Reference proteome</keyword>
<dbReference type="Proteomes" id="UP000014977">
    <property type="component" value="Unassembled WGS sequence"/>
</dbReference>
<dbReference type="OrthoDB" id="5479105at2"/>
<reference evidence="1 2" key="1">
    <citation type="journal article" date="2013" name="Genome Announc.">
        <title>Draft genome sequences for three mercury-methylating, sulfate-reducing bacteria.</title>
        <authorList>
            <person name="Brown S.D."/>
            <person name="Hurt R.A.Jr."/>
            <person name="Gilmour C.C."/>
            <person name="Elias D.A."/>
        </authorList>
    </citation>
    <scope>NUCLEOTIDE SEQUENCE [LARGE SCALE GENOMIC DNA]</scope>
    <source>
        <strain evidence="1 2">DSM 2059</strain>
    </source>
</reference>
<organism evidence="1 2">
    <name type="scientific">Desulfococcus multivorans DSM 2059</name>
    <dbReference type="NCBI Taxonomy" id="1121405"/>
    <lineage>
        <taxon>Bacteria</taxon>
        <taxon>Pseudomonadati</taxon>
        <taxon>Thermodesulfobacteriota</taxon>
        <taxon>Desulfobacteria</taxon>
        <taxon>Desulfobacterales</taxon>
        <taxon>Desulfococcaceae</taxon>
        <taxon>Desulfococcus</taxon>
    </lineage>
</organism>